<dbReference type="PANTHER" id="PTHR43674:SF2">
    <property type="entry name" value="BETA-UREIDOPROPIONASE"/>
    <property type="match status" value="1"/>
</dbReference>
<dbReference type="OrthoDB" id="9811121at2"/>
<organism evidence="4 5">
    <name type="scientific">Neorhizobium galegae bv. officinalis</name>
    <dbReference type="NCBI Taxonomy" id="323656"/>
    <lineage>
        <taxon>Bacteria</taxon>
        <taxon>Pseudomonadati</taxon>
        <taxon>Pseudomonadota</taxon>
        <taxon>Alphaproteobacteria</taxon>
        <taxon>Hyphomicrobiales</taxon>
        <taxon>Rhizobiaceae</taxon>
        <taxon>Rhizobium/Agrobacterium group</taxon>
        <taxon>Neorhizobium</taxon>
    </lineage>
</organism>
<dbReference type="CDD" id="cd07576">
    <property type="entry name" value="R-amidase_like"/>
    <property type="match status" value="1"/>
</dbReference>
<comment type="similarity">
    <text evidence="1">Belongs to the carbon-nitrogen hydrolase superfamily. NIT1/NIT2 family.</text>
</comment>
<dbReference type="InterPro" id="IPR050345">
    <property type="entry name" value="Aliph_Amidase/BUP"/>
</dbReference>
<dbReference type="EMBL" id="CCRH01000004">
    <property type="protein sequence ID" value="CDZ33336.1"/>
    <property type="molecule type" value="Genomic_DNA"/>
</dbReference>
<keyword evidence="2" id="KW-0378">Hydrolase</keyword>
<dbReference type="PANTHER" id="PTHR43674">
    <property type="entry name" value="NITRILASE C965.09-RELATED"/>
    <property type="match status" value="1"/>
</dbReference>
<dbReference type="AlphaFoldDB" id="A0A0T7FE90"/>
<keyword evidence="4" id="KW-0808">Transferase</keyword>
<protein>
    <submittedName>
        <fullName evidence="4">Nitrilase/cyanide hydratase and apolipoprotein N-acyltransferase</fullName>
    </submittedName>
</protein>
<dbReference type="GO" id="GO:0050126">
    <property type="term" value="F:N-carbamoylputrescine amidase activity"/>
    <property type="evidence" value="ECO:0007669"/>
    <property type="project" value="TreeGrafter"/>
</dbReference>
<proteinExistence type="inferred from homology"/>
<dbReference type="InterPro" id="IPR001110">
    <property type="entry name" value="UPF0012_CS"/>
</dbReference>
<dbReference type="GO" id="GO:0016746">
    <property type="term" value="F:acyltransferase activity"/>
    <property type="evidence" value="ECO:0007669"/>
    <property type="project" value="UniProtKB-KW"/>
</dbReference>
<name>A0A0T7FE90_NEOGA</name>
<gene>
    <name evidence="4" type="ORF">NGAL_HAMBI1145_17840</name>
</gene>
<dbReference type="InterPro" id="IPR044083">
    <property type="entry name" value="RamA-like"/>
</dbReference>
<accession>A0A0T7FE90</accession>
<reference evidence="4 5" key="1">
    <citation type="submission" date="2014-08" db="EMBL/GenBank/DDBJ databases">
        <authorList>
            <person name="Chen Y.-H."/>
        </authorList>
    </citation>
    <scope>NUCLEOTIDE SEQUENCE [LARGE SCALE GENOMIC DNA]</scope>
</reference>
<dbReference type="Gene3D" id="3.60.110.10">
    <property type="entry name" value="Carbon-nitrogen hydrolase"/>
    <property type="match status" value="1"/>
</dbReference>
<evidence type="ECO:0000256" key="1">
    <source>
        <dbReference type="ARBA" id="ARBA00010613"/>
    </source>
</evidence>
<dbReference type="GO" id="GO:0033388">
    <property type="term" value="P:putrescine biosynthetic process from arginine"/>
    <property type="evidence" value="ECO:0007669"/>
    <property type="project" value="TreeGrafter"/>
</dbReference>
<evidence type="ECO:0000313" key="5">
    <source>
        <dbReference type="Proteomes" id="UP000046176"/>
    </source>
</evidence>
<evidence type="ECO:0000256" key="2">
    <source>
        <dbReference type="ARBA" id="ARBA00022801"/>
    </source>
</evidence>
<dbReference type="SUPFAM" id="SSF56317">
    <property type="entry name" value="Carbon-nitrogen hydrolase"/>
    <property type="match status" value="1"/>
</dbReference>
<sequence>MKIAGFQMQPVVGDVEANLAKIEAAAEEAAAKGATLLIAPELALTGYGAAEKFPDLATPAHGPVTDRLSEIAAKHGLAIVAGFAEKTFENTFNSAFFTDGKGQTAVYRKCNLYGSYERKWFRQEDRRQVLVTLGGIRLGFLICYDVEFPENVRQLAKGGADLVVVPTALPIGWSGQFIAEHMIQVRAFENQVFVAYINHCGSDDLFAYAGLSRIAAPDGKLIAEAPAKGEALIIAEVDPAAYAQSRAENTYLADLV</sequence>
<dbReference type="InterPro" id="IPR003010">
    <property type="entry name" value="C-N_Hydrolase"/>
</dbReference>
<dbReference type="Proteomes" id="UP000046176">
    <property type="component" value="Unassembled WGS sequence"/>
</dbReference>
<keyword evidence="4" id="KW-0012">Acyltransferase</keyword>
<feature type="domain" description="CN hydrolase" evidence="3">
    <location>
        <begin position="1"/>
        <end position="239"/>
    </location>
</feature>
<dbReference type="PROSITE" id="PS50263">
    <property type="entry name" value="CN_HYDROLASE"/>
    <property type="match status" value="1"/>
</dbReference>
<evidence type="ECO:0000259" key="3">
    <source>
        <dbReference type="PROSITE" id="PS50263"/>
    </source>
</evidence>
<dbReference type="PROSITE" id="PS01227">
    <property type="entry name" value="UPF0012"/>
    <property type="match status" value="1"/>
</dbReference>
<evidence type="ECO:0000313" key="4">
    <source>
        <dbReference type="EMBL" id="CDZ33336.1"/>
    </source>
</evidence>
<dbReference type="Pfam" id="PF00795">
    <property type="entry name" value="CN_hydrolase"/>
    <property type="match status" value="1"/>
</dbReference>
<dbReference type="InterPro" id="IPR036526">
    <property type="entry name" value="C-N_Hydrolase_sf"/>
</dbReference>
<dbReference type="RefSeq" id="WP_046666006.1">
    <property type="nucleotide sequence ID" value="NZ_CCRH01000004.1"/>
</dbReference>
<keyword evidence="4" id="KW-0449">Lipoprotein</keyword>